<dbReference type="Pfam" id="PF02954">
    <property type="entry name" value="HTH_8"/>
    <property type="match status" value="1"/>
</dbReference>
<feature type="modified residue" description="4-aspartylphosphate" evidence="8">
    <location>
        <position position="52"/>
    </location>
</feature>
<dbReference type="InterPro" id="IPR058031">
    <property type="entry name" value="AAA_lid_NorR"/>
</dbReference>
<dbReference type="PROSITE" id="PS00676">
    <property type="entry name" value="SIGMA54_INTERACT_2"/>
    <property type="match status" value="1"/>
</dbReference>
<evidence type="ECO:0000256" key="1">
    <source>
        <dbReference type="ARBA" id="ARBA00022741"/>
    </source>
</evidence>
<protein>
    <submittedName>
        <fullName evidence="11">PEP-CTERM-box response regulator transcription factor</fullName>
    </submittedName>
</protein>
<dbReference type="PANTHER" id="PTHR32071:SF120">
    <property type="entry name" value="TRANSCRIPTIONAL REGULATOR-RELATED"/>
    <property type="match status" value="1"/>
</dbReference>
<evidence type="ECO:0000256" key="8">
    <source>
        <dbReference type="PROSITE-ProRule" id="PRU00169"/>
    </source>
</evidence>
<dbReference type="NCBIfam" id="TIGR02915">
    <property type="entry name" value="PEP_resp_reg"/>
    <property type="match status" value="1"/>
</dbReference>
<keyword evidence="3" id="KW-0902">Two-component regulatory system</keyword>
<dbReference type="Gene3D" id="3.40.50.2300">
    <property type="match status" value="1"/>
</dbReference>
<dbReference type="InterPro" id="IPR003593">
    <property type="entry name" value="AAA+_ATPase"/>
</dbReference>
<evidence type="ECO:0000256" key="4">
    <source>
        <dbReference type="ARBA" id="ARBA00023015"/>
    </source>
</evidence>
<sequence>MSKPKLLVIEDDPGLCAQYRWAFPSCRVTVAGDRQTAERAIQRERPDAVLLDLGLPPDPEGVEEGLAILQRLRHAHPSMPIVVVTGRGEHAHALRAIALGANDFCEKPVEIEVLRTVVDRALRVAALAEENARLATRAGDSPIPGMLTADPAMLSLCRTAQRLAGVPVPVLLLGESGTGKELLARALHTHGPRAAAPFIAINCAAIPETLLESELFGHERGAFTGAVKQTQGRIEQAQGGTLFLDEIGEMPFALQAKLLRFLQDRQVLRIGGRQPIAVDVRVVSATNQPLEAQAEQGVFRSDLLHRLNALTLRIPPLRERGGDVLLLARRFLAQHGRDYARPLRGFAQDALDAMSTHAWPGNVRELENRIRRAALLAEGPLVGAADLELIQGEPAGPRALDLRVVRRRAERDAIEDAMAQGGNVARAARLLGVSRPTLYGLLDAHGLSPRGEPERPDVAPTP</sequence>
<keyword evidence="6" id="KW-0010">Activator</keyword>
<dbReference type="EMBL" id="JAAEDI010000015">
    <property type="protein sequence ID" value="MBR0651060.1"/>
    <property type="molecule type" value="Genomic_DNA"/>
</dbReference>
<name>A0ABS5EJ62_9PROT</name>
<evidence type="ECO:0000256" key="2">
    <source>
        <dbReference type="ARBA" id="ARBA00022840"/>
    </source>
</evidence>
<dbReference type="Pfam" id="PF00072">
    <property type="entry name" value="Response_reg"/>
    <property type="match status" value="1"/>
</dbReference>
<dbReference type="InterPro" id="IPR001789">
    <property type="entry name" value="Sig_transdc_resp-reg_receiver"/>
</dbReference>
<dbReference type="Gene3D" id="1.10.8.60">
    <property type="match status" value="1"/>
</dbReference>
<dbReference type="PROSITE" id="PS50045">
    <property type="entry name" value="SIGMA54_INTERACT_4"/>
    <property type="match status" value="1"/>
</dbReference>
<evidence type="ECO:0000256" key="3">
    <source>
        <dbReference type="ARBA" id="ARBA00023012"/>
    </source>
</evidence>
<dbReference type="InterPro" id="IPR025662">
    <property type="entry name" value="Sigma_54_int_dom_ATP-bd_1"/>
</dbReference>
<keyword evidence="2" id="KW-0067">ATP-binding</keyword>
<dbReference type="InterPro" id="IPR014264">
    <property type="entry name" value="PEP-CTERM_resp_reg"/>
</dbReference>
<accession>A0ABS5EJ62</accession>
<keyword evidence="7" id="KW-0804">Transcription</keyword>
<dbReference type="PANTHER" id="PTHR32071">
    <property type="entry name" value="TRANSCRIPTIONAL REGULATORY PROTEIN"/>
    <property type="match status" value="1"/>
</dbReference>
<dbReference type="InterPro" id="IPR011006">
    <property type="entry name" value="CheY-like_superfamily"/>
</dbReference>
<dbReference type="Gene3D" id="3.40.50.300">
    <property type="entry name" value="P-loop containing nucleotide triphosphate hydrolases"/>
    <property type="match status" value="1"/>
</dbReference>
<evidence type="ECO:0000313" key="11">
    <source>
        <dbReference type="EMBL" id="MBR0651060.1"/>
    </source>
</evidence>
<keyword evidence="4" id="KW-0805">Transcription regulation</keyword>
<evidence type="ECO:0000259" key="9">
    <source>
        <dbReference type="PROSITE" id="PS50045"/>
    </source>
</evidence>
<feature type="domain" description="Response regulatory" evidence="10">
    <location>
        <begin position="5"/>
        <end position="122"/>
    </location>
</feature>
<feature type="domain" description="Sigma-54 factor interaction" evidence="9">
    <location>
        <begin position="146"/>
        <end position="375"/>
    </location>
</feature>
<evidence type="ECO:0000256" key="7">
    <source>
        <dbReference type="ARBA" id="ARBA00023163"/>
    </source>
</evidence>
<dbReference type="SUPFAM" id="SSF46689">
    <property type="entry name" value="Homeodomain-like"/>
    <property type="match status" value="1"/>
</dbReference>
<dbReference type="PROSITE" id="PS50110">
    <property type="entry name" value="RESPONSE_REGULATORY"/>
    <property type="match status" value="1"/>
</dbReference>
<dbReference type="RefSeq" id="WP_211869724.1">
    <property type="nucleotide sequence ID" value="NZ_JAAEDI010000015.1"/>
</dbReference>
<proteinExistence type="predicted"/>
<keyword evidence="5" id="KW-0238">DNA-binding</keyword>
<dbReference type="SUPFAM" id="SSF52172">
    <property type="entry name" value="CheY-like"/>
    <property type="match status" value="1"/>
</dbReference>
<keyword evidence="12" id="KW-1185">Reference proteome</keyword>
<dbReference type="InterPro" id="IPR009057">
    <property type="entry name" value="Homeodomain-like_sf"/>
</dbReference>
<evidence type="ECO:0000256" key="6">
    <source>
        <dbReference type="ARBA" id="ARBA00023159"/>
    </source>
</evidence>
<dbReference type="InterPro" id="IPR025943">
    <property type="entry name" value="Sigma_54_int_dom_ATP-bd_2"/>
</dbReference>
<dbReference type="PROSITE" id="PS00675">
    <property type="entry name" value="SIGMA54_INTERACT_1"/>
    <property type="match status" value="1"/>
</dbReference>
<dbReference type="InterPro" id="IPR002078">
    <property type="entry name" value="Sigma_54_int"/>
</dbReference>
<evidence type="ECO:0000256" key="5">
    <source>
        <dbReference type="ARBA" id="ARBA00023125"/>
    </source>
</evidence>
<gene>
    <name evidence="11" type="primary">prsR</name>
    <name evidence="11" type="ORF">GXW78_15410</name>
</gene>
<dbReference type="SMART" id="SM00382">
    <property type="entry name" value="AAA"/>
    <property type="match status" value="1"/>
</dbReference>
<dbReference type="PROSITE" id="PS00688">
    <property type="entry name" value="SIGMA54_INTERACT_3"/>
    <property type="match status" value="1"/>
</dbReference>
<dbReference type="CDD" id="cd00009">
    <property type="entry name" value="AAA"/>
    <property type="match status" value="1"/>
</dbReference>
<reference evidence="12" key="1">
    <citation type="journal article" date="2021" name="Syst. Appl. Microbiol.">
        <title>Roseomonas hellenica sp. nov., isolated from roots of wild-growing Alkanna tinctoria.</title>
        <authorList>
            <person name="Rat A."/>
            <person name="Naranjo H.D."/>
            <person name="Lebbe L."/>
            <person name="Cnockaert M."/>
            <person name="Krigas N."/>
            <person name="Grigoriadou K."/>
            <person name="Maloupa E."/>
            <person name="Willems A."/>
        </authorList>
    </citation>
    <scope>NUCLEOTIDE SEQUENCE [LARGE SCALE GENOMIC DNA]</scope>
    <source>
        <strain evidence="12">LMG 31159</strain>
    </source>
</reference>
<dbReference type="InterPro" id="IPR027417">
    <property type="entry name" value="P-loop_NTPase"/>
</dbReference>
<dbReference type="Gene3D" id="1.10.10.60">
    <property type="entry name" value="Homeodomain-like"/>
    <property type="match status" value="1"/>
</dbReference>
<dbReference type="InterPro" id="IPR025944">
    <property type="entry name" value="Sigma_54_int_dom_CS"/>
</dbReference>
<dbReference type="SMART" id="SM00448">
    <property type="entry name" value="REC"/>
    <property type="match status" value="1"/>
</dbReference>
<evidence type="ECO:0000259" key="10">
    <source>
        <dbReference type="PROSITE" id="PS50110"/>
    </source>
</evidence>
<comment type="caution">
    <text evidence="11">The sequence shown here is derived from an EMBL/GenBank/DDBJ whole genome shotgun (WGS) entry which is preliminary data.</text>
</comment>
<keyword evidence="8" id="KW-0597">Phosphoprotein</keyword>
<dbReference type="InterPro" id="IPR002197">
    <property type="entry name" value="HTH_Fis"/>
</dbReference>
<dbReference type="Pfam" id="PF00158">
    <property type="entry name" value="Sigma54_activat"/>
    <property type="match status" value="1"/>
</dbReference>
<organism evidence="11 12">
    <name type="scientific">Neoroseomonas terrae</name>
    <dbReference type="NCBI Taxonomy" id="424799"/>
    <lineage>
        <taxon>Bacteria</taxon>
        <taxon>Pseudomonadati</taxon>
        <taxon>Pseudomonadota</taxon>
        <taxon>Alphaproteobacteria</taxon>
        <taxon>Acetobacterales</taxon>
        <taxon>Acetobacteraceae</taxon>
        <taxon>Neoroseomonas</taxon>
    </lineage>
</organism>
<dbReference type="Pfam" id="PF25601">
    <property type="entry name" value="AAA_lid_14"/>
    <property type="match status" value="1"/>
</dbReference>
<dbReference type="Proteomes" id="UP000698752">
    <property type="component" value="Unassembled WGS sequence"/>
</dbReference>
<dbReference type="SUPFAM" id="SSF52540">
    <property type="entry name" value="P-loop containing nucleoside triphosphate hydrolases"/>
    <property type="match status" value="1"/>
</dbReference>
<keyword evidence="1" id="KW-0547">Nucleotide-binding</keyword>
<evidence type="ECO:0000313" key="12">
    <source>
        <dbReference type="Proteomes" id="UP000698752"/>
    </source>
</evidence>